<dbReference type="SMART" id="SM00198">
    <property type="entry name" value="SCP"/>
    <property type="match status" value="1"/>
</dbReference>
<feature type="region of interest" description="Disordered" evidence="1">
    <location>
        <begin position="84"/>
        <end position="155"/>
    </location>
</feature>
<dbReference type="Pfam" id="PF00188">
    <property type="entry name" value="CAP"/>
    <property type="match status" value="1"/>
</dbReference>
<keyword evidence="2" id="KW-0732">Signal</keyword>
<evidence type="ECO:0000313" key="5">
    <source>
        <dbReference type="Proteomes" id="UP000092666"/>
    </source>
</evidence>
<organism evidence="4 5">
    <name type="scientific">Kwoniella heveanensis BCC8398</name>
    <dbReference type="NCBI Taxonomy" id="1296120"/>
    <lineage>
        <taxon>Eukaryota</taxon>
        <taxon>Fungi</taxon>
        <taxon>Dikarya</taxon>
        <taxon>Basidiomycota</taxon>
        <taxon>Agaricomycotina</taxon>
        <taxon>Tremellomycetes</taxon>
        <taxon>Tremellales</taxon>
        <taxon>Cryptococcaceae</taxon>
        <taxon>Kwoniella</taxon>
    </lineage>
</organism>
<dbReference type="InterPro" id="IPR035940">
    <property type="entry name" value="CAP_sf"/>
</dbReference>
<dbReference type="AlphaFoldDB" id="A0A1B9H1K4"/>
<feature type="chain" id="PRO_5008627495" description="SCP domain-containing protein" evidence="2">
    <location>
        <begin position="23"/>
        <end position="297"/>
    </location>
</feature>
<reference evidence="4 5" key="1">
    <citation type="submission" date="2013-07" db="EMBL/GenBank/DDBJ databases">
        <title>The Genome Sequence of Cryptococcus heveanensis BCC8398.</title>
        <authorList>
            <consortium name="The Broad Institute Genome Sequencing Platform"/>
            <person name="Cuomo C."/>
            <person name="Litvintseva A."/>
            <person name="Chen Y."/>
            <person name="Heitman J."/>
            <person name="Sun S."/>
            <person name="Springer D."/>
            <person name="Dromer F."/>
            <person name="Young S.K."/>
            <person name="Zeng Q."/>
            <person name="Gargeya S."/>
            <person name="Fitzgerald M."/>
            <person name="Abouelleil A."/>
            <person name="Alvarado L."/>
            <person name="Berlin A.M."/>
            <person name="Chapman S.B."/>
            <person name="Dewar J."/>
            <person name="Goldberg J."/>
            <person name="Griggs A."/>
            <person name="Gujja S."/>
            <person name="Hansen M."/>
            <person name="Howarth C."/>
            <person name="Imamovic A."/>
            <person name="Larimer J."/>
            <person name="McCowan C."/>
            <person name="Murphy C."/>
            <person name="Pearson M."/>
            <person name="Priest M."/>
            <person name="Roberts A."/>
            <person name="Saif S."/>
            <person name="Shea T."/>
            <person name="Sykes S."/>
            <person name="Wortman J."/>
            <person name="Nusbaum C."/>
            <person name="Birren B."/>
        </authorList>
    </citation>
    <scope>NUCLEOTIDE SEQUENCE [LARGE SCALE GENOMIC DNA]</scope>
    <source>
        <strain evidence="4 5">BCC8398</strain>
    </source>
</reference>
<dbReference type="OrthoDB" id="337038at2759"/>
<proteinExistence type="predicted"/>
<gene>
    <name evidence="4" type="ORF">I316_01059</name>
</gene>
<accession>A0A1B9H1K4</accession>
<dbReference type="EMBL" id="KI669493">
    <property type="protein sequence ID" value="OCF37152.1"/>
    <property type="molecule type" value="Genomic_DNA"/>
</dbReference>
<dbReference type="PRINTS" id="PR00837">
    <property type="entry name" value="V5TPXLIKE"/>
</dbReference>
<evidence type="ECO:0000313" key="4">
    <source>
        <dbReference type="EMBL" id="OCF37152.1"/>
    </source>
</evidence>
<reference evidence="5" key="2">
    <citation type="submission" date="2013-12" db="EMBL/GenBank/DDBJ databases">
        <title>Evolution of pathogenesis and genome organization in the Tremellales.</title>
        <authorList>
            <person name="Cuomo C."/>
            <person name="Litvintseva A."/>
            <person name="Heitman J."/>
            <person name="Chen Y."/>
            <person name="Sun S."/>
            <person name="Springer D."/>
            <person name="Dromer F."/>
            <person name="Young S."/>
            <person name="Zeng Q."/>
            <person name="Chapman S."/>
            <person name="Gujja S."/>
            <person name="Saif S."/>
            <person name="Birren B."/>
        </authorList>
    </citation>
    <scope>NUCLEOTIDE SEQUENCE [LARGE SCALE GENOMIC DNA]</scope>
    <source>
        <strain evidence="5">BCC8398</strain>
    </source>
</reference>
<feature type="signal peptide" evidence="2">
    <location>
        <begin position="1"/>
        <end position="22"/>
    </location>
</feature>
<keyword evidence="5" id="KW-1185">Reference proteome</keyword>
<dbReference type="InterPro" id="IPR001283">
    <property type="entry name" value="CRISP-related"/>
</dbReference>
<protein>
    <recommendedName>
        <fullName evidence="3">SCP domain-containing protein</fullName>
    </recommendedName>
</protein>
<dbReference type="PANTHER" id="PTHR10334">
    <property type="entry name" value="CYSTEINE-RICH SECRETORY PROTEIN-RELATED"/>
    <property type="match status" value="1"/>
</dbReference>
<dbReference type="SUPFAM" id="SSF55797">
    <property type="entry name" value="PR-1-like"/>
    <property type="match status" value="1"/>
</dbReference>
<evidence type="ECO:0000256" key="1">
    <source>
        <dbReference type="SAM" id="MobiDB-lite"/>
    </source>
</evidence>
<dbReference type="Proteomes" id="UP000092666">
    <property type="component" value="Unassembled WGS sequence"/>
</dbReference>
<feature type="domain" description="SCP" evidence="3">
    <location>
        <begin position="156"/>
        <end position="286"/>
    </location>
</feature>
<dbReference type="Gene3D" id="3.40.33.10">
    <property type="entry name" value="CAP"/>
    <property type="match status" value="1"/>
</dbReference>
<evidence type="ECO:0000256" key="2">
    <source>
        <dbReference type="SAM" id="SignalP"/>
    </source>
</evidence>
<dbReference type="InterPro" id="IPR014044">
    <property type="entry name" value="CAP_dom"/>
</dbReference>
<feature type="compositionally biased region" description="Low complexity" evidence="1">
    <location>
        <begin position="87"/>
        <end position="155"/>
    </location>
</feature>
<dbReference type="STRING" id="1296120.A0A1B9H1K4"/>
<name>A0A1B9H1K4_9TREE</name>
<sequence>MQFSTLFLALSALVISSNRVDAAPRGCRHHSVHTVTKWYNAPTNVAAVEVSSAFGTDANSNSTATIVEPTPTAVEVDTAAPTAVVTDSASDPVESSAPEESSAATSSELSSSSEGSDYEDTTSAAEVPTSTATSTAASVAPSASASASGGASADSSDVKSMVQLHNDFRAQYGAGSVTWSDELASYASSHATACNMEHTHGPYGENLAAGVGGGYSIADAFQAWADEAPEYDPSNPQYSHFTQVVWKGTTEIGCAAVSCPSGSIFDMAGDSLYVMCEYNPPGNVIGQFAENVGSKTA</sequence>
<evidence type="ECO:0000259" key="3">
    <source>
        <dbReference type="SMART" id="SM00198"/>
    </source>
</evidence>